<dbReference type="STRING" id="1088818.A0A2I0BG46"/>
<dbReference type="OrthoDB" id="426718at2759"/>
<evidence type="ECO:0000313" key="2">
    <source>
        <dbReference type="EMBL" id="PKA66783.1"/>
    </source>
</evidence>
<protein>
    <recommendedName>
        <fullName evidence="1">Fungal lipase-type domain-containing protein</fullName>
    </recommendedName>
</protein>
<dbReference type="EMBL" id="KZ451885">
    <property type="protein sequence ID" value="PKA66783.1"/>
    <property type="molecule type" value="Genomic_DNA"/>
</dbReference>
<accession>A0A2I0BG46</accession>
<reference evidence="2 3" key="1">
    <citation type="journal article" date="2017" name="Nature">
        <title>The Apostasia genome and the evolution of orchids.</title>
        <authorList>
            <person name="Zhang G.Q."/>
            <person name="Liu K.W."/>
            <person name="Li Z."/>
            <person name="Lohaus R."/>
            <person name="Hsiao Y.Y."/>
            <person name="Niu S.C."/>
            <person name="Wang J.Y."/>
            <person name="Lin Y.C."/>
            <person name="Xu Q."/>
            <person name="Chen L.J."/>
            <person name="Yoshida K."/>
            <person name="Fujiwara S."/>
            <person name="Wang Z.W."/>
            <person name="Zhang Y.Q."/>
            <person name="Mitsuda N."/>
            <person name="Wang M."/>
            <person name="Liu G.H."/>
            <person name="Pecoraro L."/>
            <person name="Huang H.X."/>
            <person name="Xiao X.J."/>
            <person name="Lin M."/>
            <person name="Wu X.Y."/>
            <person name="Wu W.L."/>
            <person name="Chen Y.Y."/>
            <person name="Chang S.B."/>
            <person name="Sakamoto S."/>
            <person name="Ohme-Takagi M."/>
            <person name="Yagi M."/>
            <person name="Zeng S.J."/>
            <person name="Shen C.Y."/>
            <person name="Yeh C.M."/>
            <person name="Luo Y.B."/>
            <person name="Tsai W.C."/>
            <person name="Van de Peer Y."/>
            <person name="Liu Z.J."/>
        </authorList>
    </citation>
    <scope>NUCLEOTIDE SEQUENCE [LARGE SCALE GENOMIC DNA]</scope>
    <source>
        <strain evidence="3">cv. Shenzhen</strain>
        <tissue evidence="2">Stem</tissue>
    </source>
</reference>
<dbReference type="InterPro" id="IPR002921">
    <property type="entry name" value="Fungal_lipase-type"/>
</dbReference>
<evidence type="ECO:0000313" key="3">
    <source>
        <dbReference type="Proteomes" id="UP000236161"/>
    </source>
</evidence>
<dbReference type="GO" id="GO:0006629">
    <property type="term" value="P:lipid metabolic process"/>
    <property type="evidence" value="ECO:0007669"/>
    <property type="project" value="InterPro"/>
</dbReference>
<proteinExistence type="predicted"/>
<dbReference type="PANTHER" id="PTHR47413">
    <property type="entry name" value="LIPASE-LIKE PAD4"/>
    <property type="match status" value="1"/>
</dbReference>
<keyword evidence="3" id="KW-1185">Reference proteome</keyword>
<name>A0A2I0BG46_9ASPA</name>
<dbReference type="Pfam" id="PF01764">
    <property type="entry name" value="Lipase_3"/>
    <property type="match status" value="1"/>
</dbReference>
<dbReference type="Proteomes" id="UP000236161">
    <property type="component" value="Unassembled WGS sequence"/>
</dbReference>
<dbReference type="Gene3D" id="3.40.50.1820">
    <property type="entry name" value="alpha/beta hydrolase"/>
    <property type="match status" value="1"/>
</dbReference>
<dbReference type="AlphaFoldDB" id="A0A2I0BG46"/>
<dbReference type="PANTHER" id="PTHR47413:SF2">
    <property type="entry name" value="LIPASE-LIKE PAD4"/>
    <property type="match status" value="1"/>
</dbReference>
<feature type="domain" description="Fungal lipase-type" evidence="1">
    <location>
        <begin position="70"/>
        <end position="170"/>
    </location>
</feature>
<evidence type="ECO:0000259" key="1">
    <source>
        <dbReference type="Pfam" id="PF01764"/>
    </source>
</evidence>
<sequence length="298" mass="32634">MFTVEEVDGVLYVAFSGVQCLRSMNGGLFGDGFFSAVPLSSAGARALFAPLVGEEGGGEMVIVQACVLQLFLSVYGSSELQMLAKEVNDKEVIFTGHSIGGSLAALVTLNFLCSSMSLTSFEPSSLLCVTFGSPLLGNEALSQVILRERWTGKFCHVVSQHDFLPRLLFCPQHSFAPQMTLYLLEPWRFSNVQKAELHQFITSRIATLAMDQKLSLPNQSQSLFMPFGCYALCSTEGIVCIDNPVAVIRMLCLTFVTGSPKYAMEEKLSYGDLVTNIQLKLLKKKMVNIGDGFFDIEL</sequence>
<organism evidence="2 3">
    <name type="scientific">Apostasia shenzhenica</name>
    <dbReference type="NCBI Taxonomy" id="1088818"/>
    <lineage>
        <taxon>Eukaryota</taxon>
        <taxon>Viridiplantae</taxon>
        <taxon>Streptophyta</taxon>
        <taxon>Embryophyta</taxon>
        <taxon>Tracheophyta</taxon>
        <taxon>Spermatophyta</taxon>
        <taxon>Magnoliopsida</taxon>
        <taxon>Liliopsida</taxon>
        <taxon>Asparagales</taxon>
        <taxon>Orchidaceae</taxon>
        <taxon>Apostasioideae</taxon>
        <taxon>Apostasia</taxon>
    </lineage>
</organism>
<dbReference type="SUPFAM" id="SSF53474">
    <property type="entry name" value="alpha/beta-Hydrolases"/>
    <property type="match status" value="1"/>
</dbReference>
<gene>
    <name evidence="2" type="ORF">AXF42_Ash003439</name>
</gene>
<dbReference type="InterPro" id="IPR029058">
    <property type="entry name" value="AB_hydrolase_fold"/>
</dbReference>